<comment type="caution">
    <text evidence="2">The sequence shown here is derived from an EMBL/GenBank/DDBJ whole genome shotgun (WGS) entry which is preliminary data.</text>
</comment>
<reference evidence="2" key="1">
    <citation type="journal article" date="2020" name="Cell">
        <title>Large-Scale Comparative Analyses of Tick Genomes Elucidate Their Genetic Diversity and Vector Capacities.</title>
        <authorList>
            <consortium name="Tick Genome and Microbiome Consortium (TIGMIC)"/>
            <person name="Jia N."/>
            <person name="Wang J."/>
            <person name="Shi W."/>
            <person name="Du L."/>
            <person name="Sun Y."/>
            <person name="Zhan W."/>
            <person name="Jiang J.F."/>
            <person name="Wang Q."/>
            <person name="Zhang B."/>
            <person name="Ji P."/>
            <person name="Bell-Sakyi L."/>
            <person name="Cui X.M."/>
            <person name="Yuan T.T."/>
            <person name="Jiang B.G."/>
            <person name="Yang W.F."/>
            <person name="Lam T.T."/>
            <person name="Chang Q.C."/>
            <person name="Ding S.J."/>
            <person name="Wang X.J."/>
            <person name="Zhu J.G."/>
            <person name="Ruan X.D."/>
            <person name="Zhao L."/>
            <person name="Wei J.T."/>
            <person name="Ye R.Z."/>
            <person name="Que T.C."/>
            <person name="Du C.H."/>
            <person name="Zhou Y.H."/>
            <person name="Cheng J.X."/>
            <person name="Dai P.F."/>
            <person name="Guo W.B."/>
            <person name="Han X.H."/>
            <person name="Huang E.J."/>
            <person name="Li L.F."/>
            <person name="Wei W."/>
            <person name="Gao Y.C."/>
            <person name="Liu J.Z."/>
            <person name="Shao H.Z."/>
            <person name="Wang X."/>
            <person name="Wang C.C."/>
            <person name="Yang T.C."/>
            <person name="Huo Q.B."/>
            <person name="Li W."/>
            <person name="Chen H.Y."/>
            <person name="Chen S.E."/>
            <person name="Zhou L.G."/>
            <person name="Ni X.B."/>
            <person name="Tian J.H."/>
            <person name="Sheng Y."/>
            <person name="Liu T."/>
            <person name="Pan Y.S."/>
            <person name="Xia L.Y."/>
            <person name="Li J."/>
            <person name="Zhao F."/>
            <person name="Cao W.C."/>
        </authorList>
    </citation>
    <scope>NUCLEOTIDE SEQUENCE</scope>
    <source>
        <strain evidence="2">Rmic-2018</strain>
    </source>
</reference>
<evidence type="ECO:0000313" key="2">
    <source>
        <dbReference type="EMBL" id="KAH8021167.1"/>
    </source>
</evidence>
<sequence>MEREARAFRQVDPQTSSANLADIISLQLFNLISSARLVHRAAAGSSMSGGDVTQQLEPGVFTEHEGDPMVSISAPSTSHKGGVEPKNVCNLGANGRKLINGHCCCCGFRCFRSAATSAAKPGNVVHGNNGGTGRYEKPSKRPKVPAGGGWQQESPLRVSTVRQNKRSRKNRSTKTQREAICYAKLGATCSEPGCCGDIHTQPRHNMPPLHPGGKKHRAHRALLPSIERTGLRHFIICGRYATGTTSEIAAMALGFRESQEQPQWEAVEAMKRRLKHWWCANYL</sequence>
<organism evidence="2 3">
    <name type="scientific">Rhipicephalus microplus</name>
    <name type="common">Cattle tick</name>
    <name type="synonym">Boophilus microplus</name>
    <dbReference type="NCBI Taxonomy" id="6941"/>
    <lineage>
        <taxon>Eukaryota</taxon>
        <taxon>Metazoa</taxon>
        <taxon>Ecdysozoa</taxon>
        <taxon>Arthropoda</taxon>
        <taxon>Chelicerata</taxon>
        <taxon>Arachnida</taxon>
        <taxon>Acari</taxon>
        <taxon>Parasitiformes</taxon>
        <taxon>Ixodida</taxon>
        <taxon>Ixodoidea</taxon>
        <taxon>Ixodidae</taxon>
        <taxon>Rhipicephalinae</taxon>
        <taxon>Rhipicephalus</taxon>
        <taxon>Boophilus</taxon>
    </lineage>
</organism>
<feature type="region of interest" description="Disordered" evidence="1">
    <location>
        <begin position="125"/>
        <end position="173"/>
    </location>
</feature>
<dbReference type="EMBL" id="JABSTU010000009">
    <property type="protein sequence ID" value="KAH8021167.1"/>
    <property type="molecule type" value="Genomic_DNA"/>
</dbReference>
<gene>
    <name evidence="2" type="ORF">HPB51_012562</name>
</gene>
<feature type="compositionally biased region" description="Basic residues" evidence="1">
    <location>
        <begin position="163"/>
        <end position="173"/>
    </location>
</feature>
<name>A0A9J6DGE6_RHIMP</name>
<proteinExistence type="predicted"/>
<protein>
    <submittedName>
        <fullName evidence="2">Uncharacterized protein</fullName>
    </submittedName>
</protein>
<accession>A0A9J6DGE6</accession>
<keyword evidence="3" id="KW-1185">Reference proteome</keyword>
<dbReference type="Proteomes" id="UP000821866">
    <property type="component" value="Chromosome 7"/>
</dbReference>
<dbReference type="AlphaFoldDB" id="A0A9J6DGE6"/>
<dbReference type="VEuPathDB" id="VectorBase:LOC119174185"/>
<evidence type="ECO:0000256" key="1">
    <source>
        <dbReference type="SAM" id="MobiDB-lite"/>
    </source>
</evidence>
<reference evidence="2" key="2">
    <citation type="submission" date="2021-09" db="EMBL/GenBank/DDBJ databases">
        <authorList>
            <person name="Jia N."/>
            <person name="Wang J."/>
            <person name="Shi W."/>
            <person name="Du L."/>
            <person name="Sun Y."/>
            <person name="Zhan W."/>
            <person name="Jiang J."/>
            <person name="Wang Q."/>
            <person name="Zhang B."/>
            <person name="Ji P."/>
            <person name="Sakyi L.B."/>
            <person name="Cui X."/>
            <person name="Yuan T."/>
            <person name="Jiang B."/>
            <person name="Yang W."/>
            <person name="Lam T.T.-Y."/>
            <person name="Chang Q."/>
            <person name="Ding S."/>
            <person name="Wang X."/>
            <person name="Zhu J."/>
            <person name="Ruan X."/>
            <person name="Zhao L."/>
            <person name="Wei J."/>
            <person name="Que T."/>
            <person name="Du C."/>
            <person name="Cheng J."/>
            <person name="Dai P."/>
            <person name="Han X."/>
            <person name="Huang E."/>
            <person name="Gao Y."/>
            <person name="Liu J."/>
            <person name="Shao H."/>
            <person name="Ye R."/>
            <person name="Li L."/>
            <person name="Wei W."/>
            <person name="Wang X."/>
            <person name="Wang C."/>
            <person name="Huo Q."/>
            <person name="Li W."/>
            <person name="Guo W."/>
            <person name="Chen H."/>
            <person name="Chen S."/>
            <person name="Zhou L."/>
            <person name="Zhou L."/>
            <person name="Ni X."/>
            <person name="Tian J."/>
            <person name="Zhou Y."/>
            <person name="Sheng Y."/>
            <person name="Liu T."/>
            <person name="Pan Y."/>
            <person name="Xia L."/>
            <person name="Li J."/>
            <person name="Zhao F."/>
            <person name="Cao W."/>
        </authorList>
    </citation>
    <scope>NUCLEOTIDE SEQUENCE</scope>
    <source>
        <strain evidence="2">Rmic-2018</strain>
        <tissue evidence="2">Larvae</tissue>
    </source>
</reference>
<evidence type="ECO:0000313" key="3">
    <source>
        <dbReference type="Proteomes" id="UP000821866"/>
    </source>
</evidence>